<organism evidence="1 2">
    <name type="scientific">Protopolystoma xenopodis</name>
    <dbReference type="NCBI Taxonomy" id="117903"/>
    <lineage>
        <taxon>Eukaryota</taxon>
        <taxon>Metazoa</taxon>
        <taxon>Spiralia</taxon>
        <taxon>Lophotrochozoa</taxon>
        <taxon>Platyhelminthes</taxon>
        <taxon>Monogenea</taxon>
        <taxon>Polyopisthocotylea</taxon>
        <taxon>Polystomatidea</taxon>
        <taxon>Polystomatidae</taxon>
        <taxon>Protopolystoma</taxon>
    </lineage>
</organism>
<gene>
    <name evidence="1" type="ORF">PXEA_LOCUS32184</name>
</gene>
<dbReference type="EMBL" id="CAAALY010258870">
    <property type="protein sequence ID" value="VEL38744.1"/>
    <property type="molecule type" value="Genomic_DNA"/>
</dbReference>
<sequence length="147" mass="17037">MVLSEYTSYRPARLDFDNNSLLIVRHGASATKNHYLRTELYQLSLFGNQPSNTNGIRLVGLNIKLCYQATYLSWTVKTWSSREGWVGRINGRRWRPHERRASDTIVTAITVSMICEQKEPNNDKLTSIRRLFGVIVKMQVAYKQRVT</sequence>
<dbReference type="Proteomes" id="UP000784294">
    <property type="component" value="Unassembled WGS sequence"/>
</dbReference>
<name>A0A448XKH1_9PLAT</name>
<evidence type="ECO:0000313" key="2">
    <source>
        <dbReference type="Proteomes" id="UP000784294"/>
    </source>
</evidence>
<dbReference type="AlphaFoldDB" id="A0A448XKH1"/>
<comment type="caution">
    <text evidence="1">The sequence shown here is derived from an EMBL/GenBank/DDBJ whole genome shotgun (WGS) entry which is preliminary data.</text>
</comment>
<evidence type="ECO:0000313" key="1">
    <source>
        <dbReference type="EMBL" id="VEL38744.1"/>
    </source>
</evidence>
<accession>A0A448XKH1</accession>
<proteinExistence type="predicted"/>
<reference evidence="1" key="1">
    <citation type="submission" date="2018-11" db="EMBL/GenBank/DDBJ databases">
        <authorList>
            <consortium name="Pathogen Informatics"/>
        </authorList>
    </citation>
    <scope>NUCLEOTIDE SEQUENCE</scope>
</reference>
<keyword evidence="2" id="KW-1185">Reference proteome</keyword>
<protein>
    <submittedName>
        <fullName evidence="1">Uncharacterized protein</fullName>
    </submittedName>
</protein>